<dbReference type="InterPro" id="IPR009057">
    <property type="entry name" value="Homeodomain-like_sf"/>
</dbReference>
<dbReference type="Pfam" id="PF01380">
    <property type="entry name" value="SIS"/>
    <property type="match status" value="1"/>
</dbReference>
<comment type="caution">
    <text evidence="6">The sequence shown here is derived from an EMBL/GenBank/DDBJ whole genome shotgun (WGS) entry which is preliminary data.</text>
</comment>
<proteinExistence type="predicted"/>
<organism evidence="6 7">
    <name type="scientific">Enorma massiliensis</name>
    <dbReference type="NCBI Taxonomy" id="1472761"/>
    <lineage>
        <taxon>Bacteria</taxon>
        <taxon>Bacillati</taxon>
        <taxon>Actinomycetota</taxon>
        <taxon>Coriobacteriia</taxon>
        <taxon>Coriobacteriales</taxon>
        <taxon>Coriobacteriaceae</taxon>
        <taxon>Enorma</taxon>
    </lineage>
</organism>
<evidence type="ECO:0000259" key="5">
    <source>
        <dbReference type="PROSITE" id="PS51464"/>
    </source>
</evidence>
<dbReference type="eggNOG" id="COG1737">
    <property type="taxonomic scope" value="Bacteria"/>
</dbReference>
<dbReference type="GO" id="GO:0097367">
    <property type="term" value="F:carbohydrate derivative binding"/>
    <property type="evidence" value="ECO:0007669"/>
    <property type="project" value="InterPro"/>
</dbReference>
<reference evidence="7" key="1">
    <citation type="submission" date="2017-04" db="EMBL/GenBank/DDBJ databases">
        <title>Function of individual gut microbiota members based on whole genome sequencing of pure cultures obtained from chicken caecum.</title>
        <authorList>
            <person name="Medvecky M."/>
            <person name="Cejkova D."/>
            <person name="Polansky O."/>
            <person name="Karasova D."/>
            <person name="Kubasova T."/>
            <person name="Cizek A."/>
            <person name="Rychlik I."/>
        </authorList>
    </citation>
    <scope>NUCLEOTIDE SEQUENCE [LARGE SCALE GENOMIC DNA]</scope>
    <source>
        <strain evidence="7">An70</strain>
    </source>
</reference>
<gene>
    <name evidence="6" type="ORF">B5G21_08800</name>
</gene>
<dbReference type="InterPro" id="IPR000281">
    <property type="entry name" value="HTH_RpiR"/>
</dbReference>
<dbReference type="GO" id="GO:0003677">
    <property type="term" value="F:DNA binding"/>
    <property type="evidence" value="ECO:0007669"/>
    <property type="project" value="UniProtKB-KW"/>
</dbReference>
<dbReference type="Gene3D" id="3.40.50.10490">
    <property type="entry name" value="Glucose-6-phosphate isomerase like protein, domain 1"/>
    <property type="match status" value="1"/>
</dbReference>
<evidence type="ECO:0000313" key="6">
    <source>
        <dbReference type="EMBL" id="OUN41955.1"/>
    </source>
</evidence>
<dbReference type="InterPro" id="IPR047640">
    <property type="entry name" value="RpiR-like"/>
</dbReference>
<dbReference type="CDD" id="cd05013">
    <property type="entry name" value="SIS_RpiR"/>
    <property type="match status" value="1"/>
</dbReference>
<sequence>MQRKGSVINEICLLYDRLSDTEKLIADFVMAYQGEIPSLTTREIAARSQTSAATVSRFVRHLGYESFSELRSAMQHDNGTHDPDEVPRNVISLDAPRAAMETVLLAKNRELLDTLNLISDQDLTYAVRLIEEADSVVFGAVGNTIPAALSASFLIAQLGIRSHCAPTTEAMVLSSMSLTKRDVLVFMSKSGHSKRLNHMMDNAIDSQTPTIVITNVPDSPLARRATCVLQTATRDKMLNSDLPFSHNSMNFVIEVVFLLLCSDMPNFQAHAGLLWKSLGDDKGVSGEVFGATGGMR</sequence>
<dbReference type="GO" id="GO:1901135">
    <property type="term" value="P:carbohydrate derivative metabolic process"/>
    <property type="evidence" value="ECO:0007669"/>
    <property type="project" value="InterPro"/>
</dbReference>
<dbReference type="EMBL" id="NFHO01000010">
    <property type="protein sequence ID" value="OUN41955.1"/>
    <property type="molecule type" value="Genomic_DNA"/>
</dbReference>
<dbReference type="InterPro" id="IPR001347">
    <property type="entry name" value="SIS_dom"/>
</dbReference>
<dbReference type="SUPFAM" id="SSF53697">
    <property type="entry name" value="SIS domain"/>
    <property type="match status" value="1"/>
</dbReference>
<dbReference type="RefSeq" id="WP_087186878.1">
    <property type="nucleotide sequence ID" value="NZ_NFHO01000010.1"/>
</dbReference>
<evidence type="ECO:0000256" key="1">
    <source>
        <dbReference type="ARBA" id="ARBA00023015"/>
    </source>
</evidence>
<keyword evidence="2" id="KW-0238">DNA-binding</keyword>
<dbReference type="InterPro" id="IPR046348">
    <property type="entry name" value="SIS_dom_sf"/>
</dbReference>
<evidence type="ECO:0000313" key="7">
    <source>
        <dbReference type="Proteomes" id="UP000196560"/>
    </source>
</evidence>
<keyword evidence="7" id="KW-1185">Reference proteome</keyword>
<dbReference type="STRING" id="1118060.GCA_000311845_00287"/>
<dbReference type="PANTHER" id="PTHR30514:SF1">
    <property type="entry name" value="HTH-TYPE TRANSCRIPTIONAL REGULATOR HEXR-RELATED"/>
    <property type="match status" value="1"/>
</dbReference>
<feature type="domain" description="HTH rpiR-type" evidence="4">
    <location>
        <begin position="5"/>
        <end position="81"/>
    </location>
</feature>
<dbReference type="Pfam" id="PF01418">
    <property type="entry name" value="HTH_6"/>
    <property type="match status" value="1"/>
</dbReference>
<dbReference type="SUPFAM" id="SSF46689">
    <property type="entry name" value="Homeodomain-like"/>
    <property type="match status" value="1"/>
</dbReference>
<dbReference type="GO" id="GO:0003700">
    <property type="term" value="F:DNA-binding transcription factor activity"/>
    <property type="evidence" value="ECO:0007669"/>
    <property type="project" value="InterPro"/>
</dbReference>
<protein>
    <submittedName>
        <fullName evidence="6">RpiR family transcriptional regulator</fullName>
    </submittedName>
</protein>
<dbReference type="PROSITE" id="PS51464">
    <property type="entry name" value="SIS"/>
    <property type="match status" value="1"/>
</dbReference>
<evidence type="ECO:0000256" key="2">
    <source>
        <dbReference type="ARBA" id="ARBA00023125"/>
    </source>
</evidence>
<name>A0A1Y3U182_9ACTN</name>
<dbReference type="AlphaFoldDB" id="A0A1Y3U182"/>
<dbReference type="InterPro" id="IPR036388">
    <property type="entry name" value="WH-like_DNA-bd_sf"/>
</dbReference>
<dbReference type="Gene3D" id="1.10.10.10">
    <property type="entry name" value="Winged helix-like DNA-binding domain superfamily/Winged helix DNA-binding domain"/>
    <property type="match status" value="1"/>
</dbReference>
<evidence type="ECO:0000259" key="4">
    <source>
        <dbReference type="PROSITE" id="PS51071"/>
    </source>
</evidence>
<dbReference type="InterPro" id="IPR035472">
    <property type="entry name" value="RpiR-like_SIS"/>
</dbReference>
<dbReference type="Proteomes" id="UP000196560">
    <property type="component" value="Unassembled WGS sequence"/>
</dbReference>
<dbReference type="PANTHER" id="PTHR30514">
    <property type="entry name" value="GLUCOKINASE"/>
    <property type="match status" value="1"/>
</dbReference>
<keyword evidence="3" id="KW-0804">Transcription</keyword>
<accession>A0A1Y3U182</accession>
<feature type="domain" description="SIS" evidence="5">
    <location>
        <begin position="126"/>
        <end position="266"/>
    </location>
</feature>
<evidence type="ECO:0000256" key="3">
    <source>
        <dbReference type="ARBA" id="ARBA00023163"/>
    </source>
</evidence>
<dbReference type="PROSITE" id="PS51071">
    <property type="entry name" value="HTH_RPIR"/>
    <property type="match status" value="1"/>
</dbReference>
<keyword evidence="1" id="KW-0805">Transcription regulation</keyword>